<dbReference type="InterPro" id="IPR036388">
    <property type="entry name" value="WH-like_DNA-bd_sf"/>
</dbReference>
<dbReference type="GO" id="GO:0016301">
    <property type="term" value="F:kinase activity"/>
    <property type="evidence" value="ECO:0007669"/>
    <property type="project" value="UniProtKB-KW"/>
</dbReference>
<keyword evidence="7" id="KW-1185">Reference proteome</keyword>
<organism evidence="6 7">
    <name type="scientific">Actinacidiphila alni</name>
    <dbReference type="NCBI Taxonomy" id="380248"/>
    <lineage>
        <taxon>Bacteria</taxon>
        <taxon>Bacillati</taxon>
        <taxon>Actinomycetota</taxon>
        <taxon>Actinomycetes</taxon>
        <taxon>Kitasatosporales</taxon>
        <taxon>Streptomycetaceae</taxon>
        <taxon>Actinacidiphila</taxon>
    </lineage>
</organism>
<dbReference type="GO" id="GO:0003700">
    <property type="term" value="F:DNA-binding transcription factor activity"/>
    <property type="evidence" value="ECO:0007669"/>
    <property type="project" value="TreeGrafter"/>
</dbReference>
<evidence type="ECO:0000259" key="4">
    <source>
        <dbReference type="PROSITE" id="PS50042"/>
    </source>
</evidence>
<dbReference type="AlphaFoldDB" id="A0A1I1ZQD5"/>
<dbReference type="SUPFAM" id="SSF46785">
    <property type="entry name" value="Winged helix' DNA-binding domain"/>
    <property type="match status" value="1"/>
</dbReference>
<evidence type="ECO:0000313" key="7">
    <source>
        <dbReference type="Proteomes" id="UP000199323"/>
    </source>
</evidence>
<dbReference type="SMART" id="SM00100">
    <property type="entry name" value="cNMP"/>
    <property type="match status" value="1"/>
</dbReference>
<dbReference type="Gene3D" id="1.10.10.10">
    <property type="entry name" value="Winged helix-like DNA-binding domain superfamily/Winged helix DNA-binding domain"/>
    <property type="match status" value="1"/>
</dbReference>
<keyword evidence="3" id="KW-0804">Transcription</keyword>
<name>A0A1I1ZQD5_9ACTN</name>
<dbReference type="PANTHER" id="PTHR24567:SF74">
    <property type="entry name" value="HTH-TYPE TRANSCRIPTIONAL REGULATOR ARCR"/>
    <property type="match status" value="1"/>
</dbReference>
<sequence>MRRVWSLRSGWANGSFLARLDDSVLAALTGISELVRFERDDVLTHQNQSGTDVFLLLTSYVKVTTVLPNRTRALLAVRAGGDLIGELAALDGGVRTATVIACGAEPVEALRVDGERFVDVLSSSPGALRMLSESVARKLRSATQRRIDHQSGPPHVRLARVLVEMADDHGATPYGKAVVIKIDVTRLEWGSLIGVSKRTAERAIASLRQAGLIGSGTKRITIHDLPRLRALAYPE</sequence>
<dbReference type="Gene3D" id="2.60.120.10">
    <property type="entry name" value="Jelly Rolls"/>
    <property type="match status" value="1"/>
</dbReference>
<dbReference type="PROSITE" id="PS50042">
    <property type="entry name" value="CNMP_BINDING_3"/>
    <property type="match status" value="1"/>
</dbReference>
<dbReference type="InterPro" id="IPR036390">
    <property type="entry name" value="WH_DNA-bd_sf"/>
</dbReference>
<feature type="domain" description="Cyclic nucleotide-binding" evidence="4">
    <location>
        <begin position="16"/>
        <end position="138"/>
    </location>
</feature>
<reference evidence="6 7" key="1">
    <citation type="submission" date="2016-10" db="EMBL/GenBank/DDBJ databases">
        <authorList>
            <person name="de Groot N.N."/>
        </authorList>
    </citation>
    <scope>NUCLEOTIDE SEQUENCE [LARGE SCALE GENOMIC DNA]</scope>
    <source>
        <strain evidence="6 7">CGMCC 4.3510</strain>
    </source>
</reference>
<gene>
    <name evidence="6" type="ORF">SAMN05216251_102538</name>
</gene>
<dbReference type="InterPro" id="IPR014710">
    <property type="entry name" value="RmlC-like_jellyroll"/>
</dbReference>
<protein>
    <submittedName>
        <fullName evidence="6">cAMP-binding domain of CRP or a regulatory subunit of cAMP-dependent protein kinases</fullName>
    </submittedName>
</protein>
<evidence type="ECO:0000256" key="3">
    <source>
        <dbReference type="ARBA" id="ARBA00023163"/>
    </source>
</evidence>
<dbReference type="PANTHER" id="PTHR24567">
    <property type="entry name" value="CRP FAMILY TRANSCRIPTIONAL REGULATORY PROTEIN"/>
    <property type="match status" value="1"/>
</dbReference>
<keyword evidence="6" id="KW-0808">Transferase</keyword>
<dbReference type="CDD" id="cd00038">
    <property type="entry name" value="CAP_ED"/>
    <property type="match status" value="1"/>
</dbReference>
<dbReference type="STRING" id="380248.SAMN05216251_102538"/>
<evidence type="ECO:0000256" key="2">
    <source>
        <dbReference type="ARBA" id="ARBA00023125"/>
    </source>
</evidence>
<dbReference type="InterPro" id="IPR018490">
    <property type="entry name" value="cNMP-bd_dom_sf"/>
</dbReference>
<evidence type="ECO:0000256" key="1">
    <source>
        <dbReference type="ARBA" id="ARBA00023015"/>
    </source>
</evidence>
<accession>A0A1I1ZQD5</accession>
<keyword evidence="2" id="KW-0238">DNA-binding</keyword>
<evidence type="ECO:0000259" key="5">
    <source>
        <dbReference type="PROSITE" id="PS51063"/>
    </source>
</evidence>
<dbReference type="InterPro" id="IPR012318">
    <property type="entry name" value="HTH_CRP"/>
</dbReference>
<dbReference type="Proteomes" id="UP000199323">
    <property type="component" value="Unassembled WGS sequence"/>
</dbReference>
<dbReference type="GO" id="GO:0005829">
    <property type="term" value="C:cytosol"/>
    <property type="evidence" value="ECO:0007669"/>
    <property type="project" value="TreeGrafter"/>
</dbReference>
<keyword evidence="6" id="KW-0418">Kinase</keyword>
<dbReference type="Pfam" id="PF13545">
    <property type="entry name" value="HTH_Crp_2"/>
    <property type="match status" value="1"/>
</dbReference>
<keyword evidence="1" id="KW-0805">Transcription regulation</keyword>
<dbReference type="InterPro" id="IPR000595">
    <property type="entry name" value="cNMP-bd_dom"/>
</dbReference>
<evidence type="ECO:0000313" key="6">
    <source>
        <dbReference type="EMBL" id="SFE33846.1"/>
    </source>
</evidence>
<dbReference type="GO" id="GO:0003677">
    <property type="term" value="F:DNA binding"/>
    <property type="evidence" value="ECO:0007669"/>
    <property type="project" value="UniProtKB-KW"/>
</dbReference>
<feature type="domain" description="HTH crp-type" evidence="5">
    <location>
        <begin position="152"/>
        <end position="226"/>
    </location>
</feature>
<dbReference type="EMBL" id="FONG01000002">
    <property type="protein sequence ID" value="SFE33846.1"/>
    <property type="molecule type" value="Genomic_DNA"/>
</dbReference>
<proteinExistence type="predicted"/>
<dbReference type="InterPro" id="IPR050397">
    <property type="entry name" value="Env_Response_Regulators"/>
</dbReference>
<dbReference type="Pfam" id="PF00027">
    <property type="entry name" value="cNMP_binding"/>
    <property type="match status" value="1"/>
</dbReference>
<dbReference type="PROSITE" id="PS51063">
    <property type="entry name" value="HTH_CRP_2"/>
    <property type="match status" value="1"/>
</dbReference>
<dbReference type="SUPFAM" id="SSF51206">
    <property type="entry name" value="cAMP-binding domain-like"/>
    <property type="match status" value="1"/>
</dbReference>